<evidence type="ECO:0008006" key="3">
    <source>
        <dbReference type="Google" id="ProtNLM"/>
    </source>
</evidence>
<sequence length="245" mass="28457">HKLLDEWEHQYIKSLGAKSFKTALDRSKNPLISYFRECCIRLSIPVDCYPNFTKSMRSDIEPRMYKNFDDLIQNYIFGSAITVGYLLTHAYGHGQSTNMASALKTSRSLGIALQLTNFARDIKDDLNRQRCYVPLSLFRSFYDQHNNELNIPSEIEVRKAQVVLAEEAEKYYCETWKGINNFSLDAVPAIKACISVFQQLNKKIISNEHSVQKRISLSIFRKIRSVSYKHYPKMLFLYLDDAINN</sequence>
<feature type="non-terminal residue" evidence="2">
    <location>
        <position position="1"/>
    </location>
</feature>
<evidence type="ECO:0000256" key="1">
    <source>
        <dbReference type="ARBA" id="ARBA00022679"/>
    </source>
</evidence>
<evidence type="ECO:0000313" key="2">
    <source>
        <dbReference type="EMBL" id="SVB42568.1"/>
    </source>
</evidence>
<dbReference type="GO" id="GO:0008299">
    <property type="term" value="P:isoprenoid biosynthetic process"/>
    <property type="evidence" value="ECO:0007669"/>
    <property type="project" value="UniProtKB-ARBA"/>
</dbReference>
<accession>A0A382DW20</accession>
<dbReference type="GO" id="GO:0016765">
    <property type="term" value="F:transferase activity, transferring alkyl or aryl (other than methyl) groups"/>
    <property type="evidence" value="ECO:0007669"/>
    <property type="project" value="InterPro"/>
</dbReference>
<dbReference type="InterPro" id="IPR002060">
    <property type="entry name" value="Squ/phyt_synthse"/>
</dbReference>
<name>A0A382DW20_9ZZZZ</name>
<proteinExistence type="predicted"/>
<organism evidence="2">
    <name type="scientific">marine metagenome</name>
    <dbReference type="NCBI Taxonomy" id="408172"/>
    <lineage>
        <taxon>unclassified sequences</taxon>
        <taxon>metagenomes</taxon>
        <taxon>ecological metagenomes</taxon>
    </lineage>
</organism>
<keyword evidence="1" id="KW-0808">Transferase</keyword>
<protein>
    <recommendedName>
        <fullName evidence="3">Phytoene synthase</fullName>
    </recommendedName>
</protein>
<dbReference type="PANTHER" id="PTHR31480">
    <property type="entry name" value="BIFUNCTIONAL LYCOPENE CYCLASE/PHYTOENE SYNTHASE"/>
    <property type="match status" value="1"/>
</dbReference>
<dbReference type="Gene3D" id="1.10.600.10">
    <property type="entry name" value="Farnesyl Diphosphate Synthase"/>
    <property type="match status" value="1"/>
</dbReference>
<dbReference type="PROSITE" id="PS01045">
    <property type="entry name" value="SQUALEN_PHYTOEN_SYN_2"/>
    <property type="match status" value="1"/>
</dbReference>
<dbReference type="AlphaFoldDB" id="A0A382DW20"/>
<dbReference type="SUPFAM" id="SSF48576">
    <property type="entry name" value="Terpenoid synthases"/>
    <property type="match status" value="1"/>
</dbReference>
<dbReference type="EMBL" id="UINC01041381">
    <property type="protein sequence ID" value="SVB42568.1"/>
    <property type="molecule type" value="Genomic_DNA"/>
</dbReference>
<dbReference type="InterPro" id="IPR008949">
    <property type="entry name" value="Isoprenoid_synthase_dom_sf"/>
</dbReference>
<dbReference type="Pfam" id="PF00494">
    <property type="entry name" value="SQS_PSY"/>
    <property type="match status" value="1"/>
</dbReference>
<gene>
    <name evidence="2" type="ORF">METZ01_LOCUS195422</name>
</gene>
<reference evidence="2" key="1">
    <citation type="submission" date="2018-05" db="EMBL/GenBank/DDBJ databases">
        <authorList>
            <person name="Lanie J.A."/>
            <person name="Ng W.-L."/>
            <person name="Kazmierczak K.M."/>
            <person name="Andrzejewski T.M."/>
            <person name="Davidsen T.M."/>
            <person name="Wayne K.J."/>
            <person name="Tettelin H."/>
            <person name="Glass J.I."/>
            <person name="Rusch D."/>
            <person name="Podicherti R."/>
            <person name="Tsui H.-C.T."/>
            <person name="Winkler M.E."/>
        </authorList>
    </citation>
    <scope>NUCLEOTIDE SEQUENCE</scope>
</reference>
<dbReference type="InterPro" id="IPR019845">
    <property type="entry name" value="Squalene/phytoene_synthase_CS"/>
</dbReference>